<dbReference type="PANTHER" id="PTHR42747:SF3">
    <property type="entry name" value="NITRONATE MONOOXYGENASE-RELATED"/>
    <property type="match status" value="1"/>
</dbReference>
<dbReference type="AlphaFoldDB" id="A0A1X2H3Y7"/>
<dbReference type="InterPro" id="IPR013785">
    <property type="entry name" value="Aldolase_TIM"/>
</dbReference>
<comment type="cofactor">
    <cofactor evidence="1">
        <name>FMN</name>
        <dbReference type="ChEBI" id="CHEBI:58210"/>
    </cofactor>
</comment>
<dbReference type="GO" id="GO:0018580">
    <property type="term" value="F:nitronate monooxygenase activity"/>
    <property type="evidence" value="ECO:0007669"/>
    <property type="project" value="InterPro"/>
</dbReference>
<evidence type="ECO:0000313" key="8">
    <source>
        <dbReference type="Proteomes" id="UP000242180"/>
    </source>
</evidence>
<evidence type="ECO:0000313" key="7">
    <source>
        <dbReference type="EMBL" id="ORY93107.1"/>
    </source>
</evidence>
<comment type="caution">
    <text evidence="7">The sequence shown here is derived from an EMBL/GenBank/DDBJ whole genome shotgun (WGS) entry which is preliminary data.</text>
</comment>
<accession>A0A1X2H3Y7</accession>
<dbReference type="PANTHER" id="PTHR42747">
    <property type="entry name" value="NITRONATE MONOOXYGENASE-RELATED"/>
    <property type="match status" value="1"/>
</dbReference>
<protein>
    <submittedName>
        <fullName evidence="7">2-nitropropane dioxygenase</fullName>
    </submittedName>
</protein>
<dbReference type="GO" id="GO:0051213">
    <property type="term" value="F:dioxygenase activity"/>
    <property type="evidence" value="ECO:0007669"/>
    <property type="project" value="UniProtKB-KW"/>
</dbReference>
<evidence type="ECO:0000256" key="5">
    <source>
        <dbReference type="ARBA" id="ARBA00023002"/>
    </source>
</evidence>
<keyword evidence="4" id="KW-0288">FMN</keyword>
<keyword evidence="3" id="KW-0285">Flavoprotein</keyword>
<dbReference type="Pfam" id="PF03060">
    <property type="entry name" value="NMO"/>
    <property type="match status" value="1"/>
</dbReference>
<dbReference type="OrthoDB" id="2349068at2759"/>
<dbReference type="InterPro" id="IPR004136">
    <property type="entry name" value="NMO"/>
</dbReference>
<name>A0A1X2H3Y7_SYNRA</name>
<comment type="similarity">
    <text evidence="2">Belongs to the nitronate monooxygenase family. NMO class I subfamily.</text>
</comment>
<dbReference type="InParanoid" id="A0A1X2H3Y7"/>
<evidence type="ECO:0000256" key="6">
    <source>
        <dbReference type="ARBA" id="ARBA00023033"/>
    </source>
</evidence>
<evidence type="ECO:0000256" key="1">
    <source>
        <dbReference type="ARBA" id="ARBA00001917"/>
    </source>
</evidence>
<dbReference type="Gene3D" id="3.20.20.70">
    <property type="entry name" value="Aldolase class I"/>
    <property type="match status" value="1"/>
</dbReference>
<keyword evidence="7" id="KW-0223">Dioxygenase</keyword>
<sequence length="375" mass="40039">MTPVSFSTALTRALSLKYPFVQAPCAGHTTPDLVAAVSNAGGLGSLGGAMMNATDLRAAIQAIKAKTSLPFAVNLFCRPERPPTNAELHAPLEVDNHLNAIRSELGLPTPTEYKMRSPPLDQQIAVILEERVPVVSYTFGYLSDCELRRLWGAGIYLIGTATTVREALFLAGMDPSDPTRKADAVVAQGTEAGGHRGTFLKEDVSEQMPTAELVKKVRQAFKRSNGVSVNVPILAAGGISNGETASKALHDWQADGVVMGTLFMLSTDSSTKPVHRKIMLSPDQPETLLTAGLTGRSARGFKNVFMDKMKDIATPSYDIHSARTADIVAASVKAGNPDYMMLWSGANSLDAAEYTEQGTLSAAEVMAKLVKDCEK</sequence>
<reference evidence="7 8" key="1">
    <citation type="submission" date="2016-07" db="EMBL/GenBank/DDBJ databases">
        <title>Pervasive Adenine N6-methylation of Active Genes in Fungi.</title>
        <authorList>
            <consortium name="DOE Joint Genome Institute"/>
            <person name="Mondo S.J."/>
            <person name="Dannebaum R.O."/>
            <person name="Kuo R.C."/>
            <person name="Labutti K."/>
            <person name="Haridas S."/>
            <person name="Kuo A."/>
            <person name="Salamov A."/>
            <person name="Ahrendt S.R."/>
            <person name="Lipzen A."/>
            <person name="Sullivan W."/>
            <person name="Andreopoulos W.B."/>
            <person name="Clum A."/>
            <person name="Lindquist E."/>
            <person name="Daum C."/>
            <person name="Ramamoorthy G.K."/>
            <person name="Gryganskyi A."/>
            <person name="Culley D."/>
            <person name="Magnuson J.K."/>
            <person name="James T.Y."/>
            <person name="O'Malley M.A."/>
            <person name="Stajich J.E."/>
            <person name="Spatafora J.W."/>
            <person name="Visel A."/>
            <person name="Grigoriev I.V."/>
        </authorList>
    </citation>
    <scope>NUCLEOTIDE SEQUENCE [LARGE SCALE GENOMIC DNA]</scope>
    <source>
        <strain evidence="7 8">NRRL 2496</strain>
    </source>
</reference>
<organism evidence="7 8">
    <name type="scientific">Syncephalastrum racemosum</name>
    <name type="common">Filamentous fungus</name>
    <dbReference type="NCBI Taxonomy" id="13706"/>
    <lineage>
        <taxon>Eukaryota</taxon>
        <taxon>Fungi</taxon>
        <taxon>Fungi incertae sedis</taxon>
        <taxon>Mucoromycota</taxon>
        <taxon>Mucoromycotina</taxon>
        <taxon>Mucoromycetes</taxon>
        <taxon>Mucorales</taxon>
        <taxon>Syncephalastraceae</taxon>
        <taxon>Syncephalastrum</taxon>
    </lineage>
</organism>
<keyword evidence="5" id="KW-0560">Oxidoreductase</keyword>
<dbReference type="Proteomes" id="UP000242180">
    <property type="component" value="Unassembled WGS sequence"/>
</dbReference>
<dbReference type="STRING" id="13706.A0A1X2H3Y7"/>
<keyword evidence="6" id="KW-0503">Monooxygenase</keyword>
<gene>
    <name evidence="7" type="ORF">BCR43DRAFT_496333</name>
</gene>
<keyword evidence="8" id="KW-1185">Reference proteome</keyword>
<dbReference type="EMBL" id="MCGN01000009">
    <property type="protein sequence ID" value="ORY93107.1"/>
    <property type="molecule type" value="Genomic_DNA"/>
</dbReference>
<dbReference type="SUPFAM" id="SSF51412">
    <property type="entry name" value="Inosine monophosphate dehydrogenase (IMPDH)"/>
    <property type="match status" value="1"/>
</dbReference>
<evidence type="ECO:0000256" key="2">
    <source>
        <dbReference type="ARBA" id="ARBA00009881"/>
    </source>
</evidence>
<evidence type="ECO:0000256" key="4">
    <source>
        <dbReference type="ARBA" id="ARBA00022643"/>
    </source>
</evidence>
<proteinExistence type="inferred from homology"/>
<evidence type="ECO:0000256" key="3">
    <source>
        <dbReference type="ARBA" id="ARBA00022630"/>
    </source>
</evidence>
<dbReference type="OMA" id="NLFCHAP"/>
<dbReference type="CDD" id="cd04730">
    <property type="entry name" value="NPD_like"/>
    <property type="match status" value="1"/>
</dbReference>